<accession>A0A381QZ26</accession>
<dbReference type="Gene3D" id="3.40.1190.20">
    <property type="match status" value="1"/>
</dbReference>
<organism evidence="7">
    <name type="scientific">marine metagenome</name>
    <dbReference type="NCBI Taxonomy" id="408172"/>
    <lineage>
        <taxon>unclassified sequences</taxon>
        <taxon>metagenomes</taxon>
        <taxon>ecological metagenomes</taxon>
    </lineage>
</organism>
<dbReference type="GO" id="GO:0052856">
    <property type="term" value="F:NAD(P)HX epimerase activity"/>
    <property type="evidence" value="ECO:0007669"/>
    <property type="project" value="TreeGrafter"/>
</dbReference>
<protein>
    <recommendedName>
        <fullName evidence="6">YjeF C-terminal domain-containing protein</fullName>
    </recommendedName>
</protein>
<dbReference type="EMBL" id="UINC01001593">
    <property type="protein sequence ID" value="SUZ84410.1"/>
    <property type="molecule type" value="Genomic_DNA"/>
</dbReference>
<dbReference type="PANTHER" id="PTHR12592:SF0">
    <property type="entry name" value="ATP-DEPENDENT (S)-NAD(P)H-HYDRATE DEHYDRATASE"/>
    <property type="match status" value="1"/>
</dbReference>
<name>A0A381QZ26_9ZZZZ</name>
<dbReference type="InterPro" id="IPR000631">
    <property type="entry name" value="CARKD"/>
</dbReference>
<dbReference type="InterPro" id="IPR029056">
    <property type="entry name" value="Ribokinase-like"/>
</dbReference>
<dbReference type="CDD" id="cd01171">
    <property type="entry name" value="YXKO-related"/>
    <property type="match status" value="1"/>
</dbReference>
<keyword evidence="5" id="KW-0456">Lyase</keyword>
<dbReference type="GO" id="GO:0005524">
    <property type="term" value="F:ATP binding"/>
    <property type="evidence" value="ECO:0007669"/>
    <property type="project" value="UniProtKB-KW"/>
</dbReference>
<sequence length="288" mass="30543">MKKESKNFTFHQTNIGDVKSIIIPRLTNANKGDFGHAILVAGSKGMMGACVLSAKSILRSGAGLVTVCIPKAGELIMQTSVPEAMVLVDSNDNSISTCPDLEKYSAIGVGPGIGTSLKTKKAISDLIKKVKIPTVFDADALNIIAQDKELLKDVPKDSVLTPHVKEFSRIVGKFDNINDRTALQVDLSTKYKINILVKGHETCMTDSNGDIFINTTGNPGMATGGSGDVLTGIITGLISRGLRPFDAMIAGAYLHGLSGDIARESLGEESMTAQDLVDHLGQSFLKVI</sequence>
<evidence type="ECO:0000313" key="7">
    <source>
        <dbReference type="EMBL" id="SUZ84410.1"/>
    </source>
</evidence>
<feature type="domain" description="YjeF C-terminal" evidence="6">
    <location>
        <begin position="14"/>
        <end position="287"/>
    </location>
</feature>
<dbReference type="InterPro" id="IPR017953">
    <property type="entry name" value="Carbohydrate_kinase_pred_CS"/>
</dbReference>
<evidence type="ECO:0000259" key="6">
    <source>
        <dbReference type="PROSITE" id="PS51383"/>
    </source>
</evidence>
<dbReference type="PROSITE" id="PS01050">
    <property type="entry name" value="YJEF_C_2"/>
    <property type="match status" value="1"/>
</dbReference>
<evidence type="ECO:0000256" key="5">
    <source>
        <dbReference type="ARBA" id="ARBA00023239"/>
    </source>
</evidence>
<gene>
    <name evidence="7" type="ORF">METZ01_LOCUS37264</name>
</gene>
<dbReference type="GO" id="GO:0110051">
    <property type="term" value="P:metabolite repair"/>
    <property type="evidence" value="ECO:0007669"/>
    <property type="project" value="TreeGrafter"/>
</dbReference>
<dbReference type="AlphaFoldDB" id="A0A381QZ26"/>
<dbReference type="SUPFAM" id="SSF53613">
    <property type="entry name" value="Ribokinase-like"/>
    <property type="match status" value="1"/>
</dbReference>
<evidence type="ECO:0000256" key="1">
    <source>
        <dbReference type="ARBA" id="ARBA00022741"/>
    </source>
</evidence>
<evidence type="ECO:0000256" key="2">
    <source>
        <dbReference type="ARBA" id="ARBA00022840"/>
    </source>
</evidence>
<reference evidence="7" key="1">
    <citation type="submission" date="2018-05" db="EMBL/GenBank/DDBJ databases">
        <authorList>
            <person name="Lanie J.A."/>
            <person name="Ng W.-L."/>
            <person name="Kazmierczak K.M."/>
            <person name="Andrzejewski T.M."/>
            <person name="Davidsen T.M."/>
            <person name="Wayne K.J."/>
            <person name="Tettelin H."/>
            <person name="Glass J.I."/>
            <person name="Rusch D."/>
            <person name="Podicherti R."/>
            <person name="Tsui H.-C.T."/>
            <person name="Winkler M.E."/>
        </authorList>
    </citation>
    <scope>NUCLEOTIDE SEQUENCE</scope>
</reference>
<evidence type="ECO:0000256" key="4">
    <source>
        <dbReference type="ARBA" id="ARBA00023027"/>
    </source>
</evidence>
<keyword evidence="1" id="KW-0547">Nucleotide-binding</keyword>
<dbReference type="HAMAP" id="MF_01965">
    <property type="entry name" value="NADHX_dehydratase"/>
    <property type="match status" value="1"/>
</dbReference>
<keyword evidence="2" id="KW-0067">ATP-binding</keyword>
<proteinExistence type="inferred from homology"/>
<dbReference type="PROSITE" id="PS51383">
    <property type="entry name" value="YJEF_C_3"/>
    <property type="match status" value="1"/>
</dbReference>
<evidence type="ECO:0000256" key="3">
    <source>
        <dbReference type="ARBA" id="ARBA00022857"/>
    </source>
</evidence>
<dbReference type="NCBIfam" id="TIGR00196">
    <property type="entry name" value="yjeF_cterm"/>
    <property type="match status" value="1"/>
</dbReference>
<dbReference type="GO" id="GO:0052855">
    <property type="term" value="F:ADP-dependent NAD(P)H-hydrate dehydratase activity"/>
    <property type="evidence" value="ECO:0007669"/>
    <property type="project" value="TreeGrafter"/>
</dbReference>
<dbReference type="Pfam" id="PF01256">
    <property type="entry name" value="Carb_kinase"/>
    <property type="match status" value="1"/>
</dbReference>
<keyword evidence="4" id="KW-0520">NAD</keyword>
<keyword evidence="3" id="KW-0521">NADP</keyword>
<dbReference type="PANTHER" id="PTHR12592">
    <property type="entry name" value="ATP-DEPENDENT (S)-NAD(P)H-HYDRATE DEHYDRATASE FAMILY MEMBER"/>
    <property type="match status" value="1"/>
</dbReference>